<protein>
    <submittedName>
        <fullName evidence="2">Uncharacterized protein</fullName>
    </submittedName>
</protein>
<dbReference type="Proteomes" id="UP000265515">
    <property type="component" value="Unassembled WGS sequence"/>
</dbReference>
<feature type="compositionally biased region" description="Polar residues" evidence="1">
    <location>
        <begin position="172"/>
        <end position="190"/>
    </location>
</feature>
<reference evidence="2 3" key="1">
    <citation type="journal article" date="2018" name="Cell">
        <title>The Chara Genome: Secondary Complexity and Implications for Plant Terrestrialization.</title>
        <authorList>
            <person name="Nishiyama T."/>
            <person name="Sakayama H."/>
            <person name="Vries J.D."/>
            <person name="Buschmann H."/>
            <person name="Saint-Marcoux D."/>
            <person name="Ullrich K.K."/>
            <person name="Haas F.B."/>
            <person name="Vanderstraeten L."/>
            <person name="Becker D."/>
            <person name="Lang D."/>
            <person name="Vosolsobe S."/>
            <person name="Rombauts S."/>
            <person name="Wilhelmsson P.K.I."/>
            <person name="Janitza P."/>
            <person name="Kern R."/>
            <person name="Heyl A."/>
            <person name="Rumpler F."/>
            <person name="Villalobos L.I.A.C."/>
            <person name="Clay J.M."/>
            <person name="Skokan R."/>
            <person name="Toyoda A."/>
            <person name="Suzuki Y."/>
            <person name="Kagoshima H."/>
            <person name="Schijlen E."/>
            <person name="Tajeshwar N."/>
            <person name="Catarino B."/>
            <person name="Hetherington A.J."/>
            <person name="Saltykova A."/>
            <person name="Bonnot C."/>
            <person name="Breuninger H."/>
            <person name="Symeonidi A."/>
            <person name="Radhakrishnan G.V."/>
            <person name="Van Nieuwerburgh F."/>
            <person name="Deforce D."/>
            <person name="Chang C."/>
            <person name="Karol K.G."/>
            <person name="Hedrich R."/>
            <person name="Ulvskov P."/>
            <person name="Glockner G."/>
            <person name="Delwiche C.F."/>
            <person name="Petrasek J."/>
            <person name="Van de Peer Y."/>
            <person name="Friml J."/>
            <person name="Beilby M."/>
            <person name="Dolan L."/>
            <person name="Kohara Y."/>
            <person name="Sugano S."/>
            <person name="Fujiyama A."/>
            <person name="Delaux P.-M."/>
            <person name="Quint M."/>
            <person name="TheiBen G."/>
            <person name="Hagemann M."/>
            <person name="Harholt J."/>
            <person name="Dunand C."/>
            <person name="Zachgo S."/>
            <person name="Langdale J."/>
            <person name="Maumus F."/>
            <person name="Straeten D.V.D."/>
            <person name="Gould S.B."/>
            <person name="Rensing S.A."/>
        </authorList>
    </citation>
    <scope>NUCLEOTIDE SEQUENCE [LARGE SCALE GENOMIC DNA]</scope>
    <source>
        <strain evidence="2 3">S276</strain>
    </source>
</reference>
<feature type="compositionally biased region" description="Basic and acidic residues" evidence="1">
    <location>
        <begin position="193"/>
        <end position="203"/>
    </location>
</feature>
<comment type="caution">
    <text evidence="2">The sequence shown here is derived from an EMBL/GenBank/DDBJ whole genome shotgun (WGS) entry which is preliminary data.</text>
</comment>
<dbReference type="AlphaFoldDB" id="A0A388LG18"/>
<organism evidence="2 3">
    <name type="scientific">Chara braunii</name>
    <name type="common">Braun's stonewort</name>
    <dbReference type="NCBI Taxonomy" id="69332"/>
    <lineage>
        <taxon>Eukaryota</taxon>
        <taxon>Viridiplantae</taxon>
        <taxon>Streptophyta</taxon>
        <taxon>Charophyceae</taxon>
        <taxon>Charales</taxon>
        <taxon>Characeae</taxon>
        <taxon>Chara</taxon>
    </lineage>
</organism>
<dbReference type="EMBL" id="BFEA01000369">
    <property type="protein sequence ID" value="GBG81248.1"/>
    <property type="molecule type" value="Genomic_DNA"/>
</dbReference>
<feature type="compositionally biased region" description="Gly residues" evidence="1">
    <location>
        <begin position="145"/>
        <end position="162"/>
    </location>
</feature>
<feature type="compositionally biased region" description="Low complexity" evidence="1">
    <location>
        <begin position="297"/>
        <end position="332"/>
    </location>
</feature>
<proteinExistence type="predicted"/>
<accession>A0A388LG18</accession>
<feature type="compositionally biased region" description="Polar residues" evidence="1">
    <location>
        <begin position="548"/>
        <end position="557"/>
    </location>
</feature>
<sequence>MSRSSSTGLVLVTPLPPSAVVTVPSSGSLVKLEAEQQAGPDRADHGSGGAASGLNQIKVLPKNKGVISKSGIEMKLEMLEQDAKKYAKGDGDTEVIANENVEESSTLKAVALGRKAMPGGNSHSLQNLIDSKHLGKQQVSKGWAVGVGGKSKQGRAGGGASVGGLSATGSSFSHTLQGDATTSMRSNVSNAKGKPERETKPLLDAEQAATESLLRTAPARHQRRRVSTVEEKDEEGEDKGHEEDAFPHVKEFSSFSFKSPRTSNPSKQSEGVRLLQVSQGGLVGTTKSLTSLRPAKSSVTSPTSSSSLSSSSSSSSSSLSSSLLSSSSKSFSAGLPTHNDSQAEERGGVVGATSTSVAPTLRRSNSGSQDGKSNIKLLVIAPMREQGESSGTVLVSASGFGSGRSSAGSPGEVAEENLARRNGEPVVLHLENSSEVKNSYSLTNDLSPAAAAVSALSSSRGEKSQNHQRADSKGGGNKGRRSEHGGDRKHNVEGSGGWFAAAGSSGENRVPGTNAGPPTRASLEGTNDGPDRQVITTVDRCNGEENGKSTNLHVGNTRTKDDMQQQGTSDVRLGSEISMVVPISPFSMDGVVAFTPKAKEHLGVVSAVVPGSPSMDEVTPITPKLKEPLGVEKSVASLHGPGGNSLKMRQDHVHDWHSKDTFIGKGKENISPSPQGEVQVVHSHLRSREGDRKPAVVERGAAVPTSLSPDNANVLPSTPRTLAAGRLSPFPPSPPSSAGSWVFQASGPHRPPPQVFEVPNVIDDAPEEMAPVGPPTELPRLRNFSYVSEFDRDNDTWLEVYNNWLDQDAIEDELMEHTLQPSQLESRGKLSSRKKEREEEGETIREGYEMRSISRVMREMARSPKVMTSTSQLMPHSVADVADVVEEDISETYHSSRTNW</sequence>
<evidence type="ECO:0000313" key="2">
    <source>
        <dbReference type="EMBL" id="GBG81248.1"/>
    </source>
</evidence>
<feature type="compositionally biased region" description="Basic and acidic residues" evidence="1">
    <location>
        <begin position="460"/>
        <end position="472"/>
    </location>
</feature>
<evidence type="ECO:0000256" key="1">
    <source>
        <dbReference type="SAM" id="MobiDB-lite"/>
    </source>
</evidence>
<gene>
    <name evidence="2" type="ORF">CBR_g31920</name>
</gene>
<feature type="region of interest" description="Disordered" evidence="1">
    <location>
        <begin position="33"/>
        <end position="55"/>
    </location>
</feature>
<feature type="compositionally biased region" description="Polar residues" evidence="1">
    <location>
        <begin position="352"/>
        <end position="372"/>
    </location>
</feature>
<feature type="compositionally biased region" description="Basic and acidic residues" evidence="1">
    <location>
        <begin position="238"/>
        <end position="251"/>
    </location>
</feature>
<feature type="compositionally biased region" description="Low complexity" evidence="1">
    <location>
        <begin position="400"/>
        <end position="411"/>
    </location>
</feature>
<feature type="compositionally biased region" description="Polar residues" evidence="1">
    <location>
        <begin position="253"/>
        <end position="269"/>
    </location>
</feature>
<keyword evidence="3" id="KW-1185">Reference proteome</keyword>
<dbReference type="Gramene" id="GBG81248">
    <property type="protein sequence ID" value="GBG81248"/>
    <property type="gene ID" value="CBR_g31920"/>
</dbReference>
<feature type="region of interest" description="Disordered" evidence="1">
    <location>
        <begin position="400"/>
        <end position="420"/>
    </location>
</feature>
<feature type="compositionally biased region" description="Basic and acidic residues" evidence="1">
    <location>
        <begin position="833"/>
        <end position="846"/>
    </location>
</feature>
<feature type="compositionally biased region" description="Basic and acidic residues" evidence="1">
    <location>
        <begin position="480"/>
        <end position="492"/>
    </location>
</feature>
<feature type="region of interest" description="Disordered" evidence="1">
    <location>
        <begin position="817"/>
        <end position="846"/>
    </location>
</feature>
<feature type="region of interest" description="Disordered" evidence="1">
    <location>
        <begin position="453"/>
        <end position="568"/>
    </location>
</feature>
<evidence type="ECO:0000313" key="3">
    <source>
        <dbReference type="Proteomes" id="UP000265515"/>
    </source>
</evidence>
<feature type="region of interest" description="Disordered" evidence="1">
    <location>
        <begin position="729"/>
        <end position="750"/>
    </location>
</feature>
<name>A0A388LG18_CHABU</name>
<feature type="region of interest" description="Disordered" evidence="1">
    <location>
        <begin position="139"/>
        <end position="373"/>
    </location>
</feature>